<dbReference type="SUPFAM" id="SSF53474">
    <property type="entry name" value="alpha/beta-Hydrolases"/>
    <property type="match status" value="1"/>
</dbReference>
<protein>
    <submittedName>
        <fullName evidence="3">2-hydroxy-6-ketonona-2,4-dienedioate hydrolase</fullName>
    </submittedName>
</protein>
<dbReference type="RefSeq" id="WP_289268048.1">
    <property type="nucleotide sequence ID" value="NZ_OX365700.1"/>
</dbReference>
<dbReference type="EMBL" id="OX365700">
    <property type="protein sequence ID" value="CAI4031088.1"/>
    <property type="molecule type" value="Genomic_DNA"/>
</dbReference>
<sequence length="311" mass="34321">MNQPTLILTLCPFLALCLLASCSSPQIPQWFEAFSRIPVQTVEVDGYRLAYLDQGTGPVLILIHGFGGSLWQWEYQQVLSHHGYRVITVDLLGSGFSDKPALEYRPEEVLRFFLGFMDQLNIPQATLIGNSMGAGVALAVALTAPERVERLVLIGGLPADIKGQLASPLVRKGLDSSVPTWFAELGAKLFGSSVGERVLREIIYDQSMITPAVLDRSGRNRRQPGIIGPILAIGKTLPEWESQYAPRLSEIRQPTLIIWGHEDRIFPPAVGRTLSETITGSRLVLVPRAGHIPQWEQPETVNHAIRAFLKS</sequence>
<name>A0AA86T667_9BACT</name>
<dbReference type="Pfam" id="PF00561">
    <property type="entry name" value="Abhydrolase_1"/>
    <property type="match status" value="1"/>
</dbReference>
<dbReference type="KEGG" id="nti:DNFV4_01519"/>
<keyword evidence="1" id="KW-0732">Signal</keyword>
<feature type="domain" description="AB hydrolase-1" evidence="2">
    <location>
        <begin position="58"/>
        <end position="298"/>
    </location>
</feature>
<dbReference type="InterPro" id="IPR000639">
    <property type="entry name" value="Epox_hydrolase-like"/>
</dbReference>
<feature type="chain" id="PRO_5041694672" evidence="1">
    <location>
        <begin position="21"/>
        <end position="311"/>
    </location>
</feature>
<evidence type="ECO:0000256" key="1">
    <source>
        <dbReference type="SAM" id="SignalP"/>
    </source>
</evidence>
<evidence type="ECO:0000259" key="2">
    <source>
        <dbReference type="Pfam" id="PF00561"/>
    </source>
</evidence>
<dbReference type="InterPro" id="IPR029058">
    <property type="entry name" value="AB_hydrolase_fold"/>
</dbReference>
<dbReference type="AlphaFoldDB" id="A0AA86T667"/>
<organism evidence="3 4">
    <name type="scientific">Nitrospira tepida</name>
    <dbReference type="NCBI Taxonomy" id="2973512"/>
    <lineage>
        <taxon>Bacteria</taxon>
        <taxon>Pseudomonadati</taxon>
        <taxon>Nitrospirota</taxon>
        <taxon>Nitrospiria</taxon>
        <taxon>Nitrospirales</taxon>
        <taxon>Nitrospiraceae</taxon>
        <taxon>Nitrospira</taxon>
    </lineage>
</organism>
<dbReference type="Proteomes" id="UP001179121">
    <property type="component" value="Chromosome"/>
</dbReference>
<feature type="signal peptide" evidence="1">
    <location>
        <begin position="1"/>
        <end position="20"/>
    </location>
</feature>
<evidence type="ECO:0000313" key="3">
    <source>
        <dbReference type="EMBL" id="CAI4031088.1"/>
    </source>
</evidence>
<dbReference type="PRINTS" id="PR00111">
    <property type="entry name" value="ABHYDROLASE"/>
</dbReference>
<keyword evidence="4" id="KW-1185">Reference proteome</keyword>
<dbReference type="PANTHER" id="PTHR43689">
    <property type="entry name" value="HYDROLASE"/>
    <property type="match status" value="1"/>
</dbReference>
<dbReference type="PANTHER" id="PTHR43689:SF8">
    <property type="entry name" value="ALPHA_BETA-HYDROLASES SUPERFAMILY PROTEIN"/>
    <property type="match status" value="1"/>
</dbReference>
<evidence type="ECO:0000313" key="4">
    <source>
        <dbReference type="Proteomes" id="UP001179121"/>
    </source>
</evidence>
<dbReference type="Gene3D" id="3.40.50.1820">
    <property type="entry name" value="alpha/beta hydrolase"/>
    <property type="match status" value="1"/>
</dbReference>
<dbReference type="PRINTS" id="PR00412">
    <property type="entry name" value="EPOXHYDRLASE"/>
</dbReference>
<proteinExistence type="predicted"/>
<reference evidence="3" key="1">
    <citation type="submission" date="2022-10" db="EMBL/GenBank/DDBJ databases">
        <authorList>
            <person name="Koch H."/>
        </authorList>
    </citation>
    <scope>NUCLEOTIDE SEQUENCE</scope>
    <source>
        <strain evidence="3">DNF</strain>
    </source>
</reference>
<dbReference type="InterPro" id="IPR000073">
    <property type="entry name" value="AB_hydrolase_1"/>
</dbReference>
<gene>
    <name evidence="3" type="ORF">DNFV4_01519</name>
</gene>
<accession>A0AA86T667</accession>
<keyword evidence="3" id="KW-0378">Hydrolase</keyword>
<dbReference type="GO" id="GO:0016787">
    <property type="term" value="F:hydrolase activity"/>
    <property type="evidence" value="ECO:0007669"/>
    <property type="project" value="UniProtKB-KW"/>
</dbReference>